<evidence type="ECO:0000313" key="2">
    <source>
        <dbReference type="Proteomes" id="UP000199403"/>
    </source>
</evidence>
<dbReference type="OrthoDB" id="1488462at2"/>
<accession>A0A1H6WJX2</accession>
<dbReference type="AlphaFoldDB" id="A0A1H6WJX2"/>
<gene>
    <name evidence="1" type="ORF">SAMN05192553_102661</name>
</gene>
<sequence>MAITLVQTPPALCFVGNLPDIIVTTDDTGHDFSVTIGGELLLEEYYTADADGRITVPLRVLLEEQLSLQVPSSNLYAQSEGVKDVACLLGNEAIGFRMVKGGVDRKEFTTSDFLMVNWLTWQPQVKQVNYRDPEYLSYYAQEQVTVKVKAFFQDGSDSTADAYVLPAAQLSSVNVTFEHIHSLFPEQPIYFDAWIQNSSDGEYTWRQRYVLTDQVFEFDDLFVFENTLGGIDTIRFTGQKTLLNKQQFDTGIFFDEFELEYDINPDKAYEKNTGFFRSRRQLFWSQDFFSSMQKYLVRGAELRRILTREPQFEAARYDLIAFDFQFVFTRQVEYLDWVSDEPLDLLVIMGPDQEPYYLVPRMWMFPELEDPTDAIFPVQVPGEQEWKGLTFQTILEYLRNELEIPSGDRVIDPGFFEVNNSNNGYVYGASWVKDGVTYEYTGPVALVGTPDAPEDRFDIIYTQSSNSVGYLAGIATTDPVIPNAPAGEMLLHQVLRLNTGENIITPQNPDDPQTKNEAGKYEQYAEIWRQTVQPNTYYDFKIAYVGWASDYSSNRQRPVNGFLMVNFVTGAADSEVDPDRVNVQTLDISPESGDFVLVQVNPTTAAIYVKKTAFYQTLTFSYSGPKTNTVNQDSLKSGQSYGTLPAGDNWPSWNGRGYVTSTGNTLKFDKPRSYGLNGTPVTGNLTVATAYADDSVMVKLLHNDSAEPAISVPGGVTKRLLSGEYIPSEDNLYLFIIDKNASGDVVGVNYTITQDSL</sequence>
<protein>
    <submittedName>
        <fullName evidence="1">Uncharacterized protein</fullName>
    </submittedName>
</protein>
<evidence type="ECO:0000313" key="1">
    <source>
        <dbReference type="EMBL" id="SEJ15514.1"/>
    </source>
</evidence>
<organism evidence="1 2">
    <name type="scientific">Cyclobacterium xiamenense</name>
    <dbReference type="NCBI Taxonomy" id="1297121"/>
    <lineage>
        <taxon>Bacteria</taxon>
        <taxon>Pseudomonadati</taxon>
        <taxon>Bacteroidota</taxon>
        <taxon>Cytophagia</taxon>
        <taxon>Cytophagales</taxon>
        <taxon>Cyclobacteriaceae</taxon>
        <taxon>Cyclobacterium</taxon>
    </lineage>
</organism>
<dbReference type="RefSeq" id="WP_092171875.1">
    <property type="nucleotide sequence ID" value="NZ_FNZH01000002.1"/>
</dbReference>
<proteinExistence type="predicted"/>
<name>A0A1H6WJX2_9BACT</name>
<dbReference type="STRING" id="1416801.SAMN05192553_102661"/>
<dbReference type="EMBL" id="FNZH01000002">
    <property type="protein sequence ID" value="SEJ15514.1"/>
    <property type="molecule type" value="Genomic_DNA"/>
</dbReference>
<keyword evidence="2" id="KW-1185">Reference proteome</keyword>
<dbReference type="Proteomes" id="UP000199403">
    <property type="component" value="Unassembled WGS sequence"/>
</dbReference>
<reference evidence="2" key="1">
    <citation type="submission" date="2016-10" db="EMBL/GenBank/DDBJ databases">
        <authorList>
            <person name="Varghese N."/>
            <person name="Submissions S."/>
        </authorList>
    </citation>
    <scope>NUCLEOTIDE SEQUENCE [LARGE SCALE GENOMIC DNA]</scope>
    <source>
        <strain evidence="2">IBRC-M 10761</strain>
    </source>
</reference>